<feature type="transmembrane region" description="Helical" evidence="1">
    <location>
        <begin position="16"/>
        <end position="47"/>
    </location>
</feature>
<feature type="transmembrane region" description="Helical" evidence="1">
    <location>
        <begin position="59"/>
        <end position="82"/>
    </location>
</feature>
<feature type="transmembrane region" description="Helical" evidence="1">
    <location>
        <begin position="308"/>
        <end position="327"/>
    </location>
</feature>
<evidence type="ECO:0000313" key="3">
    <source>
        <dbReference type="Proteomes" id="UP000664405"/>
    </source>
</evidence>
<organism evidence="2 3">
    <name type="scientific">Thalassospira povalilytica</name>
    <dbReference type="NCBI Taxonomy" id="732237"/>
    <lineage>
        <taxon>Bacteria</taxon>
        <taxon>Pseudomonadati</taxon>
        <taxon>Pseudomonadota</taxon>
        <taxon>Alphaproteobacteria</taxon>
        <taxon>Rhodospirillales</taxon>
        <taxon>Thalassospiraceae</taxon>
        <taxon>Thalassospira</taxon>
    </lineage>
</organism>
<proteinExistence type="predicted"/>
<reference evidence="2" key="1">
    <citation type="submission" date="2020-12" db="EMBL/GenBank/DDBJ databases">
        <title>Oil enriched cultivation method for isolating marine PHA-producing bacteria.</title>
        <authorList>
            <person name="Zheng W."/>
            <person name="Yu S."/>
            <person name="Huang Y."/>
        </authorList>
    </citation>
    <scope>NUCLEOTIDE SEQUENCE</scope>
    <source>
        <strain evidence="2">SY-2-3</strain>
    </source>
</reference>
<feature type="transmembrane region" description="Helical" evidence="1">
    <location>
        <begin position="339"/>
        <end position="358"/>
    </location>
</feature>
<dbReference type="RefSeq" id="WP_206927935.1">
    <property type="nucleotide sequence ID" value="NZ_JAEKJW010000003.1"/>
</dbReference>
<keyword evidence="1" id="KW-1133">Transmembrane helix</keyword>
<name>A0A8I1MAH7_9PROT</name>
<feature type="transmembrane region" description="Helical" evidence="1">
    <location>
        <begin position="121"/>
        <end position="140"/>
    </location>
</feature>
<dbReference type="EMBL" id="JAEKJW010000003">
    <property type="protein sequence ID" value="MBN8197850.1"/>
    <property type="molecule type" value="Genomic_DNA"/>
</dbReference>
<dbReference type="AlphaFoldDB" id="A0A8I1MAH7"/>
<feature type="transmembrane region" description="Helical" evidence="1">
    <location>
        <begin position="277"/>
        <end position="302"/>
    </location>
</feature>
<protein>
    <recommendedName>
        <fullName evidence="4">Polysaccharide biosynthesis protein</fullName>
    </recommendedName>
</protein>
<accession>A0A8I1MAH7</accession>
<feature type="transmembrane region" description="Helical" evidence="1">
    <location>
        <begin position="152"/>
        <end position="169"/>
    </location>
</feature>
<evidence type="ECO:0008006" key="4">
    <source>
        <dbReference type="Google" id="ProtNLM"/>
    </source>
</evidence>
<sequence>MDKASDKVIDKIIDKIILAITANLFPLWMVGANLIARLGGMIILLLIGHGFAPDILGGYFAILAMTGLAVTATQAGTGPLLIRLVQTGAHTTAILVVTFRLLVAFAAIALLVTRPEFDLPIHWPFVIMPIAAALSPDWIITARTAFSRLGQIAVIAQLAGIGAAFLAVATNNNFILFTIAPAISVAAFIASICFAVRLHTEPQTRLVAPAPDIKQTCGLIGFTLLAGFLPNLDFVLLGDGSHALFLAQRVFLFCAGLITAIAATLFAKRQEGLIREFWLVVPMASVTMLLLFFPDLIAHLIYAAPDTHLVAILRTGAFWPLLLAIIIRQCLVLQESGRVIWLGWLLLILLFVTLPLFSEPMKTPGLLANLMIIAQIRLGVLCVILAGCQVCLMRKDVRT</sequence>
<comment type="caution">
    <text evidence="2">The sequence shown here is derived from an EMBL/GenBank/DDBJ whole genome shotgun (WGS) entry which is preliminary data.</text>
</comment>
<gene>
    <name evidence="2" type="ORF">JF547_15385</name>
</gene>
<dbReference type="Proteomes" id="UP000664405">
    <property type="component" value="Unassembled WGS sequence"/>
</dbReference>
<feature type="transmembrane region" description="Helical" evidence="1">
    <location>
        <begin position="94"/>
        <end position="115"/>
    </location>
</feature>
<feature type="transmembrane region" description="Helical" evidence="1">
    <location>
        <begin position="243"/>
        <end position="265"/>
    </location>
</feature>
<keyword evidence="1" id="KW-0812">Transmembrane</keyword>
<feature type="transmembrane region" description="Helical" evidence="1">
    <location>
        <begin position="217"/>
        <end position="237"/>
    </location>
</feature>
<feature type="transmembrane region" description="Helical" evidence="1">
    <location>
        <begin position="175"/>
        <end position="196"/>
    </location>
</feature>
<evidence type="ECO:0000256" key="1">
    <source>
        <dbReference type="SAM" id="Phobius"/>
    </source>
</evidence>
<evidence type="ECO:0000313" key="2">
    <source>
        <dbReference type="EMBL" id="MBN8197850.1"/>
    </source>
</evidence>
<keyword evidence="1" id="KW-0472">Membrane</keyword>
<feature type="transmembrane region" description="Helical" evidence="1">
    <location>
        <begin position="370"/>
        <end position="392"/>
    </location>
</feature>